<evidence type="ECO:0000313" key="1">
    <source>
        <dbReference type="EMBL" id="GIY17687.1"/>
    </source>
</evidence>
<protein>
    <submittedName>
        <fullName evidence="1">Uncharacterized protein</fullName>
    </submittedName>
</protein>
<dbReference type="Proteomes" id="UP001054945">
    <property type="component" value="Unassembled WGS sequence"/>
</dbReference>
<accession>A0AAV4RB74</accession>
<name>A0AAV4RB74_CAEEX</name>
<dbReference type="EMBL" id="BPLR01007533">
    <property type="protein sequence ID" value="GIY17687.1"/>
    <property type="molecule type" value="Genomic_DNA"/>
</dbReference>
<organism evidence="1 2">
    <name type="scientific">Caerostris extrusa</name>
    <name type="common">Bark spider</name>
    <name type="synonym">Caerostris bankana</name>
    <dbReference type="NCBI Taxonomy" id="172846"/>
    <lineage>
        <taxon>Eukaryota</taxon>
        <taxon>Metazoa</taxon>
        <taxon>Ecdysozoa</taxon>
        <taxon>Arthropoda</taxon>
        <taxon>Chelicerata</taxon>
        <taxon>Arachnida</taxon>
        <taxon>Araneae</taxon>
        <taxon>Araneomorphae</taxon>
        <taxon>Entelegynae</taxon>
        <taxon>Araneoidea</taxon>
        <taxon>Araneidae</taxon>
        <taxon>Caerostris</taxon>
    </lineage>
</organism>
<keyword evidence="2" id="KW-1185">Reference proteome</keyword>
<gene>
    <name evidence="1" type="ORF">CEXT_689611</name>
</gene>
<sequence>MRFSSCLCYSPVPSVEIDYRRSKAADSPEVLRWVILKLPTGTRKNKYRTRITQLMPHITHHTIQKRDEPIKSQTLGTKKEETAAKCTECLGVLKYSLSMACRSLRERRFSSGRKALEPQRRSNRGKFLRKTRISIFISHFFIIDFIVQY</sequence>
<evidence type="ECO:0000313" key="2">
    <source>
        <dbReference type="Proteomes" id="UP001054945"/>
    </source>
</evidence>
<dbReference type="AlphaFoldDB" id="A0AAV4RB74"/>
<reference evidence="1 2" key="1">
    <citation type="submission" date="2021-06" db="EMBL/GenBank/DDBJ databases">
        <title>Caerostris extrusa draft genome.</title>
        <authorList>
            <person name="Kono N."/>
            <person name="Arakawa K."/>
        </authorList>
    </citation>
    <scope>NUCLEOTIDE SEQUENCE [LARGE SCALE GENOMIC DNA]</scope>
</reference>
<proteinExistence type="predicted"/>
<comment type="caution">
    <text evidence="1">The sequence shown here is derived from an EMBL/GenBank/DDBJ whole genome shotgun (WGS) entry which is preliminary data.</text>
</comment>